<dbReference type="Gene3D" id="3.90.1150.10">
    <property type="entry name" value="Aspartate Aminotransferase, domain 1"/>
    <property type="match status" value="1"/>
</dbReference>
<dbReference type="GO" id="GO:0019346">
    <property type="term" value="P:transsulfuration"/>
    <property type="evidence" value="ECO:0007669"/>
    <property type="project" value="InterPro"/>
</dbReference>
<dbReference type="AlphaFoldDB" id="A0A501PQF8"/>
<sequence length="428" mass="45339">MSDSQKFSTLAVHAGAQSDPTTGAAVTPIYQTASYEFESPEQAAALFNLQEFGNIYSRLTNPTVGVLENRVAALEGGAAALAVASGHAAQLITFHTLMEPGDEILASTKLYGGSITQLSQSFRKFGWGANFVDPDPAAMKAAITPNTKAIFMESLANPGGVVTDIAAIAEVAHEAGIVLVVDNTLATPYLCRPIEHGADIVVHSLTKFLGGQGNSVGGVIVDSGRFDWMKSGKYSTLSEPSESYHGMVFGEVFGEAMGNIAFAIACRAVGLRDLGPALSPMNAFLILNGIETLPLRMQRHADNALEVAKFLQAHDQVEWVSYAGLEDSPYYDLKQKYLPKGAGAVMTFGVKGGYDAGKKVVANVKLFKHLANIGDTRSLIIHPSSTTHRQLAEADQVKAGAGPDVVRLSIGIEDVEDIKADLDQALNS</sequence>
<dbReference type="PROSITE" id="PS00868">
    <property type="entry name" value="CYS_MET_METAB_PP"/>
    <property type="match status" value="1"/>
</dbReference>
<gene>
    <name evidence="7" type="ORF">FIV46_01390</name>
</gene>
<dbReference type="SUPFAM" id="SSF53383">
    <property type="entry name" value="PLP-dependent transferases"/>
    <property type="match status" value="1"/>
</dbReference>
<name>A0A501PQF8_9PROT</name>
<evidence type="ECO:0000256" key="6">
    <source>
        <dbReference type="RuleBase" id="RU362118"/>
    </source>
</evidence>
<organism evidence="7 8">
    <name type="scientific">Emcibacter nanhaiensis</name>
    <dbReference type="NCBI Taxonomy" id="1505037"/>
    <lineage>
        <taxon>Bacteria</taxon>
        <taxon>Pseudomonadati</taxon>
        <taxon>Pseudomonadota</taxon>
        <taxon>Alphaproteobacteria</taxon>
        <taxon>Emcibacterales</taxon>
        <taxon>Emcibacteraceae</taxon>
        <taxon>Emcibacter</taxon>
    </lineage>
</organism>
<evidence type="ECO:0000256" key="3">
    <source>
        <dbReference type="ARBA" id="ARBA00022679"/>
    </source>
</evidence>
<protein>
    <submittedName>
        <fullName evidence="7">O-acetylhomoserine aminocarboxypropyltransferase</fullName>
        <ecNumber evidence="7">2.5.1.49</ecNumber>
    </submittedName>
</protein>
<dbReference type="RefSeq" id="WP_139938010.1">
    <property type="nucleotide sequence ID" value="NZ_JBHSYP010000022.1"/>
</dbReference>
<dbReference type="EMBL" id="VFIY01000004">
    <property type="protein sequence ID" value="TPD62760.1"/>
    <property type="molecule type" value="Genomic_DNA"/>
</dbReference>
<dbReference type="Pfam" id="PF01053">
    <property type="entry name" value="Cys_Met_Meta_PP"/>
    <property type="match status" value="1"/>
</dbReference>
<dbReference type="Gene3D" id="3.40.640.10">
    <property type="entry name" value="Type I PLP-dependent aspartate aminotransferase-like (Major domain)"/>
    <property type="match status" value="1"/>
</dbReference>
<dbReference type="PIRSF" id="PIRSF001434">
    <property type="entry name" value="CGS"/>
    <property type="match status" value="1"/>
</dbReference>
<accession>A0A501PQF8</accession>
<dbReference type="GO" id="GO:0071269">
    <property type="term" value="P:L-homocysteine biosynthetic process"/>
    <property type="evidence" value="ECO:0007669"/>
    <property type="project" value="TreeGrafter"/>
</dbReference>
<evidence type="ECO:0000313" key="7">
    <source>
        <dbReference type="EMBL" id="TPD62760.1"/>
    </source>
</evidence>
<keyword evidence="8" id="KW-1185">Reference proteome</keyword>
<dbReference type="GO" id="GO:0030170">
    <property type="term" value="F:pyridoxal phosphate binding"/>
    <property type="evidence" value="ECO:0007669"/>
    <property type="project" value="InterPro"/>
</dbReference>
<dbReference type="InterPro" id="IPR015422">
    <property type="entry name" value="PyrdxlP-dep_Trfase_small"/>
</dbReference>
<dbReference type="NCBIfam" id="TIGR01326">
    <property type="entry name" value="OAH_OAS_sulfhy"/>
    <property type="match status" value="1"/>
</dbReference>
<comment type="cofactor">
    <cofactor evidence="1 6">
        <name>pyridoxal 5'-phosphate</name>
        <dbReference type="ChEBI" id="CHEBI:597326"/>
    </cofactor>
</comment>
<dbReference type="InterPro" id="IPR015424">
    <property type="entry name" value="PyrdxlP-dep_Trfase"/>
</dbReference>
<feature type="modified residue" description="N6-(pyridoxal phosphate)lysine" evidence="5">
    <location>
        <position position="207"/>
    </location>
</feature>
<keyword evidence="4 5" id="KW-0663">Pyridoxal phosphate</keyword>
<dbReference type="OrthoDB" id="9805807at2"/>
<dbReference type="Proteomes" id="UP000319148">
    <property type="component" value="Unassembled WGS sequence"/>
</dbReference>
<comment type="caution">
    <text evidence="7">The sequence shown here is derived from an EMBL/GenBank/DDBJ whole genome shotgun (WGS) entry which is preliminary data.</text>
</comment>
<dbReference type="InterPro" id="IPR000277">
    <property type="entry name" value="Cys/Met-Metab_PyrdxlP-dep_enz"/>
</dbReference>
<reference evidence="8" key="1">
    <citation type="submission" date="2019-06" db="EMBL/GenBank/DDBJ databases">
        <title>The complete genome of Emcibacter congregatus ZYLT.</title>
        <authorList>
            <person name="Zhao Z."/>
        </authorList>
    </citation>
    <scope>NUCLEOTIDE SEQUENCE [LARGE SCALE GENOMIC DNA]</scope>
    <source>
        <strain evidence="8">MCCC 1A06723</strain>
    </source>
</reference>
<dbReference type="PANTHER" id="PTHR43797:SF2">
    <property type="entry name" value="HOMOCYSTEINE_CYSTEINE SYNTHASE"/>
    <property type="match status" value="1"/>
</dbReference>
<dbReference type="GO" id="GO:0003961">
    <property type="term" value="F:O-acetylhomoserine aminocarboxypropyltransferase activity"/>
    <property type="evidence" value="ECO:0007669"/>
    <property type="project" value="UniProtKB-EC"/>
</dbReference>
<dbReference type="FunFam" id="3.40.640.10:FF:000035">
    <property type="entry name" value="O-succinylhomoserine sulfhydrylase"/>
    <property type="match status" value="1"/>
</dbReference>
<evidence type="ECO:0000256" key="4">
    <source>
        <dbReference type="ARBA" id="ARBA00022898"/>
    </source>
</evidence>
<dbReference type="NCBIfam" id="NF004650">
    <property type="entry name" value="PRK05994.1"/>
    <property type="match status" value="1"/>
</dbReference>
<evidence type="ECO:0000256" key="2">
    <source>
        <dbReference type="ARBA" id="ARBA00009077"/>
    </source>
</evidence>
<dbReference type="CDD" id="cd00614">
    <property type="entry name" value="CGS_like"/>
    <property type="match status" value="1"/>
</dbReference>
<keyword evidence="3 7" id="KW-0808">Transferase</keyword>
<comment type="similarity">
    <text evidence="2 6">Belongs to the trans-sulfuration enzymes family.</text>
</comment>
<evidence type="ECO:0000256" key="5">
    <source>
        <dbReference type="PIRSR" id="PIRSR001434-2"/>
    </source>
</evidence>
<dbReference type="PANTHER" id="PTHR43797">
    <property type="entry name" value="HOMOCYSTEINE/CYSTEINE SYNTHASE"/>
    <property type="match status" value="1"/>
</dbReference>
<dbReference type="InterPro" id="IPR006235">
    <property type="entry name" value="OAc-hSer/O-AcSer_sulfhydrylase"/>
</dbReference>
<dbReference type="InterPro" id="IPR054542">
    <property type="entry name" value="Cys_met_metab_PP"/>
</dbReference>
<dbReference type="GO" id="GO:0006535">
    <property type="term" value="P:cysteine biosynthetic process from serine"/>
    <property type="evidence" value="ECO:0007669"/>
    <property type="project" value="TreeGrafter"/>
</dbReference>
<dbReference type="GO" id="GO:0004124">
    <property type="term" value="F:cysteine synthase activity"/>
    <property type="evidence" value="ECO:0007669"/>
    <property type="project" value="TreeGrafter"/>
</dbReference>
<evidence type="ECO:0000313" key="8">
    <source>
        <dbReference type="Proteomes" id="UP000319148"/>
    </source>
</evidence>
<evidence type="ECO:0000256" key="1">
    <source>
        <dbReference type="ARBA" id="ARBA00001933"/>
    </source>
</evidence>
<dbReference type="GO" id="GO:0005737">
    <property type="term" value="C:cytoplasm"/>
    <property type="evidence" value="ECO:0007669"/>
    <property type="project" value="TreeGrafter"/>
</dbReference>
<dbReference type="InterPro" id="IPR015421">
    <property type="entry name" value="PyrdxlP-dep_Trfase_major"/>
</dbReference>
<dbReference type="EC" id="2.5.1.49" evidence="7"/>
<proteinExistence type="inferred from homology"/>